<evidence type="ECO:0000313" key="3">
    <source>
        <dbReference type="Proteomes" id="UP001283361"/>
    </source>
</evidence>
<name>A0AAE1DPK7_9GAST</name>
<dbReference type="EMBL" id="JAWDGP010002998">
    <property type="protein sequence ID" value="KAK3778184.1"/>
    <property type="molecule type" value="Genomic_DNA"/>
</dbReference>
<evidence type="ECO:0000256" key="1">
    <source>
        <dbReference type="SAM" id="MobiDB-lite"/>
    </source>
</evidence>
<organism evidence="2 3">
    <name type="scientific">Elysia crispata</name>
    <name type="common">lettuce slug</name>
    <dbReference type="NCBI Taxonomy" id="231223"/>
    <lineage>
        <taxon>Eukaryota</taxon>
        <taxon>Metazoa</taxon>
        <taxon>Spiralia</taxon>
        <taxon>Lophotrochozoa</taxon>
        <taxon>Mollusca</taxon>
        <taxon>Gastropoda</taxon>
        <taxon>Heterobranchia</taxon>
        <taxon>Euthyneura</taxon>
        <taxon>Panpulmonata</taxon>
        <taxon>Sacoglossa</taxon>
        <taxon>Placobranchoidea</taxon>
        <taxon>Plakobranchidae</taxon>
        <taxon>Elysia</taxon>
    </lineage>
</organism>
<sequence>MPKEYDTYSTTTTITTATSTSISNFSKDSNHQSNKAHTVTSKIMDPEPLTLEDVIMADAGDAEKSSEQDDVEEDGEDENGENPGSKSELPVDSQGLPVKKTVAQIMKDKKRQTQMTLQW</sequence>
<accession>A0AAE1DPK7</accession>
<gene>
    <name evidence="2" type="ORF">RRG08_007143</name>
</gene>
<protein>
    <submittedName>
        <fullName evidence="2">Uncharacterized protein</fullName>
    </submittedName>
</protein>
<feature type="compositionally biased region" description="Low complexity" evidence="1">
    <location>
        <begin position="7"/>
        <end position="23"/>
    </location>
</feature>
<feature type="compositionally biased region" description="Polar residues" evidence="1">
    <location>
        <begin position="24"/>
        <end position="41"/>
    </location>
</feature>
<reference evidence="2" key="1">
    <citation type="journal article" date="2023" name="G3 (Bethesda)">
        <title>A reference genome for the long-term kleptoplast-retaining sea slug Elysia crispata morphotype clarki.</title>
        <authorList>
            <person name="Eastman K.E."/>
            <person name="Pendleton A.L."/>
            <person name="Shaikh M.A."/>
            <person name="Suttiyut T."/>
            <person name="Ogas R."/>
            <person name="Tomko P."/>
            <person name="Gavelis G."/>
            <person name="Widhalm J.R."/>
            <person name="Wisecaver J.H."/>
        </authorList>
    </citation>
    <scope>NUCLEOTIDE SEQUENCE</scope>
    <source>
        <strain evidence="2">ECLA1</strain>
    </source>
</reference>
<evidence type="ECO:0000313" key="2">
    <source>
        <dbReference type="EMBL" id="KAK3778184.1"/>
    </source>
</evidence>
<feature type="compositionally biased region" description="Acidic residues" evidence="1">
    <location>
        <begin position="68"/>
        <end position="80"/>
    </location>
</feature>
<proteinExistence type="predicted"/>
<comment type="caution">
    <text evidence="2">The sequence shown here is derived from an EMBL/GenBank/DDBJ whole genome shotgun (WGS) entry which is preliminary data.</text>
</comment>
<dbReference type="Proteomes" id="UP001283361">
    <property type="component" value="Unassembled WGS sequence"/>
</dbReference>
<dbReference type="AlphaFoldDB" id="A0AAE1DPK7"/>
<feature type="region of interest" description="Disordered" evidence="1">
    <location>
        <begin position="1"/>
        <end position="100"/>
    </location>
</feature>
<keyword evidence="3" id="KW-1185">Reference proteome</keyword>